<gene>
    <name evidence="2" type="ORF">S01H1_68428</name>
</gene>
<dbReference type="SUPFAM" id="SSF53098">
    <property type="entry name" value="Ribonuclease H-like"/>
    <property type="match status" value="1"/>
</dbReference>
<dbReference type="InterPro" id="IPR002156">
    <property type="entry name" value="RNaseH_domain"/>
</dbReference>
<dbReference type="GO" id="GO:0003676">
    <property type="term" value="F:nucleic acid binding"/>
    <property type="evidence" value="ECO:0007669"/>
    <property type="project" value="InterPro"/>
</dbReference>
<dbReference type="GO" id="GO:0004523">
    <property type="term" value="F:RNA-DNA hybrid ribonuclease activity"/>
    <property type="evidence" value="ECO:0007669"/>
    <property type="project" value="InterPro"/>
</dbReference>
<dbReference type="InterPro" id="IPR012337">
    <property type="entry name" value="RNaseH-like_sf"/>
</dbReference>
<feature type="domain" description="RNase H type-1" evidence="1">
    <location>
        <begin position="5"/>
        <end position="75"/>
    </location>
</feature>
<dbReference type="AlphaFoldDB" id="X0Y5C6"/>
<sequence length="121" mass="13954">IEASKFAAVHKPQSVIFFTDSQKVANHINHVFESRAPHIKHLVEIAIGLLNQFPLWRVNYVDPHANIRAPRLVERAFYQNIRVQVARERLELILHSRSTGLSDAALQRLINYAEHLQEEEG</sequence>
<organism evidence="2">
    <name type="scientific">marine sediment metagenome</name>
    <dbReference type="NCBI Taxonomy" id="412755"/>
    <lineage>
        <taxon>unclassified sequences</taxon>
        <taxon>metagenomes</taxon>
        <taxon>ecological metagenomes</taxon>
    </lineage>
</organism>
<accession>X0Y5C6</accession>
<reference evidence="2" key="1">
    <citation type="journal article" date="2014" name="Front. Microbiol.">
        <title>High frequency of phylogenetically diverse reductive dehalogenase-homologous genes in deep subseafloor sedimentary metagenomes.</title>
        <authorList>
            <person name="Kawai M."/>
            <person name="Futagami T."/>
            <person name="Toyoda A."/>
            <person name="Takaki Y."/>
            <person name="Nishi S."/>
            <person name="Hori S."/>
            <person name="Arai W."/>
            <person name="Tsubouchi T."/>
            <person name="Morono Y."/>
            <person name="Uchiyama I."/>
            <person name="Ito T."/>
            <person name="Fujiyama A."/>
            <person name="Inagaki F."/>
            <person name="Takami H."/>
        </authorList>
    </citation>
    <scope>NUCLEOTIDE SEQUENCE</scope>
    <source>
        <strain evidence="2">Expedition CK06-06</strain>
    </source>
</reference>
<dbReference type="InterPro" id="IPR036397">
    <property type="entry name" value="RNaseH_sf"/>
</dbReference>
<dbReference type="Pfam" id="PF13456">
    <property type="entry name" value="RVT_3"/>
    <property type="match status" value="1"/>
</dbReference>
<evidence type="ECO:0000259" key="1">
    <source>
        <dbReference type="Pfam" id="PF13456"/>
    </source>
</evidence>
<dbReference type="EMBL" id="BARS01045381">
    <property type="protein sequence ID" value="GAG32051.1"/>
    <property type="molecule type" value="Genomic_DNA"/>
</dbReference>
<evidence type="ECO:0000313" key="2">
    <source>
        <dbReference type="EMBL" id="GAG32051.1"/>
    </source>
</evidence>
<protein>
    <recommendedName>
        <fullName evidence="1">RNase H type-1 domain-containing protein</fullName>
    </recommendedName>
</protein>
<feature type="non-terminal residue" evidence="2">
    <location>
        <position position="1"/>
    </location>
</feature>
<proteinExistence type="predicted"/>
<name>X0Y5C6_9ZZZZ</name>
<dbReference type="Gene3D" id="3.30.420.10">
    <property type="entry name" value="Ribonuclease H-like superfamily/Ribonuclease H"/>
    <property type="match status" value="1"/>
</dbReference>
<comment type="caution">
    <text evidence="2">The sequence shown here is derived from an EMBL/GenBank/DDBJ whole genome shotgun (WGS) entry which is preliminary data.</text>
</comment>